<dbReference type="PANTHER" id="PTHR15126">
    <property type="entry name" value="SH3-BINDING"/>
    <property type="match status" value="1"/>
</dbReference>
<dbReference type="InterPro" id="IPR001849">
    <property type="entry name" value="PH_domain"/>
</dbReference>
<evidence type="ECO:0000313" key="2">
    <source>
        <dbReference type="EMBL" id="CAC5398469.1"/>
    </source>
</evidence>
<dbReference type="Pfam" id="PF00169">
    <property type="entry name" value="PH"/>
    <property type="match status" value="1"/>
</dbReference>
<dbReference type="InterPro" id="IPR035848">
    <property type="entry name" value="SH3BP2"/>
</dbReference>
<evidence type="ECO:0000259" key="1">
    <source>
        <dbReference type="Pfam" id="PF00169"/>
    </source>
</evidence>
<dbReference type="AlphaFoldDB" id="A0A6J8CST1"/>
<feature type="domain" description="PH" evidence="1">
    <location>
        <begin position="22"/>
        <end position="105"/>
    </location>
</feature>
<protein>
    <submittedName>
        <fullName evidence="2">SH3BP2</fullName>
    </submittedName>
</protein>
<dbReference type="PANTHER" id="PTHR15126:SF4">
    <property type="entry name" value="SH3 DOMAIN-BINDING PROTEIN 2"/>
    <property type="match status" value="1"/>
</dbReference>
<proteinExistence type="predicted"/>
<keyword evidence="3" id="KW-1185">Reference proteome</keyword>
<dbReference type="Gene3D" id="2.30.29.30">
    <property type="entry name" value="Pleckstrin-homology domain (PH domain)/Phosphotyrosine-binding domain (PTB)"/>
    <property type="match status" value="1"/>
</dbReference>
<accession>A0A6J8CST1</accession>
<reference evidence="2 3" key="1">
    <citation type="submission" date="2020-06" db="EMBL/GenBank/DDBJ databases">
        <authorList>
            <person name="Li R."/>
            <person name="Bekaert M."/>
        </authorList>
    </citation>
    <scope>NUCLEOTIDE SEQUENCE [LARGE SCALE GENOMIC DNA]</scope>
    <source>
        <strain evidence="3">wild</strain>
    </source>
</reference>
<organism evidence="2 3">
    <name type="scientific">Mytilus coruscus</name>
    <name type="common">Sea mussel</name>
    <dbReference type="NCBI Taxonomy" id="42192"/>
    <lineage>
        <taxon>Eukaryota</taxon>
        <taxon>Metazoa</taxon>
        <taxon>Spiralia</taxon>
        <taxon>Lophotrochozoa</taxon>
        <taxon>Mollusca</taxon>
        <taxon>Bivalvia</taxon>
        <taxon>Autobranchia</taxon>
        <taxon>Pteriomorphia</taxon>
        <taxon>Mytilida</taxon>
        <taxon>Mytiloidea</taxon>
        <taxon>Mytilidae</taxon>
        <taxon>Mytilinae</taxon>
        <taxon>Mytilus</taxon>
    </lineage>
</organism>
<dbReference type="SUPFAM" id="SSF50729">
    <property type="entry name" value="PH domain-like"/>
    <property type="match status" value="1"/>
</dbReference>
<gene>
    <name evidence="2" type="ORF">MCOR_32837</name>
</gene>
<sequence>MNREYDQQSAYSRIRQPFKKIRIHTYMALHKGCVYYYENEYSRTEIEGVSLFGFKSVEVATECADNKALWTFKLVHLHPSVFRSQYFSAASSNDLKFWIRAIENELKNANGEEIRMPNREDVPGEDLEYKDDESGWYQEIVDDAPHIDIFDYDAKGKKSTQFRIADKVALRRSLPLSPPLSPTEYGI</sequence>
<dbReference type="InterPro" id="IPR011993">
    <property type="entry name" value="PH-like_dom_sf"/>
</dbReference>
<dbReference type="GO" id="GO:0017124">
    <property type="term" value="F:SH3 domain binding"/>
    <property type="evidence" value="ECO:0007669"/>
    <property type="project" value="TreeGrafter"/>
</dbReference>
<dbReference type="EMBL" id="CACVKT020005897">
    <property type="protein sequence ID" value="CAC5398469.1"/>
    <property type="molecule type" value="Genomic_DNA"/>
</dbReference>
<dbReference type="OrthoDB" id="10254483at2759"/>
<dbReference type="GO" id="GO:0007165">
    <property type="term" value="P:signal transduction"/>
    <property type="evidence" value="ECO:0007669"/>
    <property type="project" value="InterPro"/>
</dbReference>
<evidence type="ECO:0000313" key="3">
    <source>
        <dbReference type="Proteomes" id="UP000507470"/>
    </source>
</evidence>
<name>A0A6J8CST1_MYTCO</name>
<dbReference type="Proteomes" id="UP000507470">
    <property type="component" value="Unassembled WGS sequence"/>
</dbReference>